<evidence type="ECO:0000259" key="1">
    <source>
        <dbReference type="Pfam" id="PF24703"/>
    </source>
</evidence>
<reference evidence="2" key="1">
    <citation type="submission" date="2020-04" db="EMBL/GenBank/DDBJ databases">
        <authorList>
            <person name="Chiriac C."/>
            <person name="Salcher M."/>
            <person name="Ghai R."/>
            <person name="Kavagutti S V."/>
        </authorList>
    </citation>
    <scope>NUCLEOTIDE SEQUENCE</scope>
</reference>
<dbReference type="EMBL" id="LR796657">
    <property type="protein sequence ID" value="CAB4157624.1"/>
    <property type="molecule type" value="Genomic_DNA"/>
</dbReference>
<proteinExistence type="predicted"/>
<protein>
    <recommendedName>
        <fullName evidence="1">DUF7666 domain-containing protein</fullName>
    </recommendedName>
</protein>
<sequence length="187" mass="20216">MTDLAYHFTGPLLRDGSSIPPIGHALVFNGEIEICERGYHWSRTPWQALQYAPGNLLHLVRVGGTVIEQSDKGVSSERTIVATIDAEPLMRRFAADQALSVAHLWNMPDVVRDYLTTLQPDMRTAARAAARDAAWAAAWDAAWAAAWAAAWDAAVDAARAAARAAAVAAAGFEFNRRVEMAFSGKPA</sequence>
<feature type="domain" description="DUF7666" evidence="1">
    <location>
        <begin position="22"/>
        <end position="91"/>
    </location>
</feature>
<dbReference type="Pfam" id="PF24703">
    <property type="entry name" value="DUF7666"/>
    <property type="match status" value="1"/>
</dbReference>
<organism evidence="2">
    <name type="scientific">uncultured Caudovirales phage</name>
    <dbReference type="NCBI Taxonomy" id="2100421"/>
    <lineage>
        <taxon>Viruses</taxon>
        <taxon>Duplodnaviria</taxon>
        <taxon>Heunggongvirae</taxon>
        <taxon>Uroviricota</taxon>
        <taxon>Caudoviricetes</taxon>
        <taxon>Peduoviridae</taxon>
        <taxon>Maltschvirus</taxon>
        <taxon>Maltschvirus maltsch</taxon>
    </lineage>
</organism>
<gene>
    <name evidence="2" type="ORF">UFOVP681_32</name>
</gene>
<accession>A0A6J5NQX8</accession>
<dbReference type="InterPro" id="IPR056083">
    <property type="entry name" value="DUF7666"/>
</dbReference>
<evidence type="ECO:0000313" key="2">
    <source>
        <dbReference type="EMBL" id="CAB4157624.1"/>
    </source>
</evidence>
<name>A0A6J5NQX8_9CAUD</name>